<gene>
    <name evidence="7 10" type="primary">recO</name>
    <name evidence="10" type="ORF">HP555_05860</name>
</gene>
<dbReference type="HAMAP" id="MF_00201">
    <property type="entry name" value="RecO"/>
    <property type="match status" value="1"/>
</dbReference>
<dbReference type="Gene3D" id="2.40.50.140">
    <property type="entry name" value="Nucleic acid-binding proteins"/>
    <property type="match status" value="1"/>
</dbReference>
<keyword evidence="4 7" id="KW-0233">DNA recombination</keyword>
<dbReference type="AlphaFoldDB" id="A0A7T6AQ74"/>
<comment type="similarity">
    <text evidence="1 7">Belongs to the RecO family.</text>
</comment>
<feature type="region of interest" description="Disordered" evidence="8">
    <location>
        <begin position="264"/>
        <end position="284"/>
    </location>
</feature>
<keyword evidence="3 7" id="KW-0227">DNA damage</keyword>
<dbReference type="KEGG" id="dog:HP555_05860"/>
<feature type="domain" description="DNA replication/recombination mediator RecO N-terminal" evidence="9">
    <location>
        <begin position="1"/>
        <end position="80"/>
    </location>
</feature>
<comment type="function">
    <text evidence="7">Involved in DNA repair and RecF pathway recombination.</text>
</comment>
<evidence type="ECO:0000256" key="3">
    <source>
        <dbReference type="ARBA" id="ARBA00022763"/>
    </source>
</evidence>
<dbReference type="PANTHER" id="PTHR33991">
    <property type="entry name" value="DNA REPAIR PROTEIN RECO"/>
    <property type="match status" value="1"/>
</dbReference>
<dbReference type="InterPro" id="IPR042242">
    <property type="entry name" value="RecO_C"/>
</dbReference>
<proteinExistence type="inferred from homology"/>
<dbReference type="Proteomes" id="UP000596092">
    <property type="component" value="Chromosome"/>
</dbReference>
<dbReference type="SUPFAM" id="SSF50249">
    <property type="entry name" value="Nucleic acid-binding proteins"/>
    <property type="match status" value="1"/>
</dbReference>
<dbReference type="InterPro" id="IPR022572">
    <property type="entry name" value="DNA_rep/recomb_RecO_N"/>
</dbReference>
<dbReference type="InterPro" id="IPR012340">
    <property type="entry name" value="NA-bd_OB-fold"/>
</dbReference>
<dbReference type="RefSeq" id="WP_199264244.1">
    <property type="nucleotide sequence ID" value="NZ_CP054140.1"/>
</dbReference>
<dbReference type="GO" id="GO:0006302">
    <property type="term" value="P:double-strand break repair"/>
    <property type="evidence" value="ECO:0007669"/>
    <property type="project" value="TreeGrafter"/>
</dbReference>
<evidence type="ECO:0000256" key="8">
    <source>
        <dbReference type="SAM" id="MobiDB-lite"/>
    </source>
</evidence>
<evidence type="ECO:0000256" key="4">
    <source>
        <dbReference type="ARBA" id="ARBA00023172"/>
    </source>
</evidence>
<evidence type="ECO:0000256" key="5">
    <source>
        <dbReference type="ARBA" id="ARBA00023204"/>
    </source>
</evidence>
<evidence type="ECO:0000256" key="1">
    <source>
        <dbReference type="ARBA" id="ARBA00007452"/>
    </source>
</evidence>
<dbReference type="SUPFAM" id="SSF57863">
    <property type="entry name" value="ArfGap/RecO-like zinc finger"/>
    <property type="match status" value="1"/>
</dbReference>
<dbReference type="Pfam" id="PF02565">
    <property type="entry name" value="RecO_C"/>
    <property type="match status" value="1"/>
</dbReference>
<dbReference type="Pfam" id="PF11967">
    <property type="entry name" value="RecO_N"/>
    <property type="match status" value="1"/>
</dbReference>
<evidence type="ECO:0000256" key="7">
    <source>
        <dbReference type="HAMAP-Rule" id="MF_00201"/>
    </source>
</evidence>
<dbReference type="InterPro" id="IPR037278">
    <property type="entry name" value="ARFGAP/RecO"/>
</dbReference>
<sequence>MNLLKTHGIVLRVAKYGESDKLITFYTTTAGRITGIAKGAQKSKRRFVNKLEEFTHLHIYCQPPRAPQGLFFISEAELLAAHLSLRTDVHRYVSAAYICDLFVRFTRDSDPDPQLYALLKWAMTALEQDKWPYRIVALTHLHLLGIAGYRPEINLCNHCRRPITATCSYMLLPGSGALLCNLCNSSGSLSLPRLSIHTLRLLATGQALPFNRLHHLHFTRKAIIESLSALYVYSLHLLQQDIHSWRTLCSLGFAHDAAPPGLTKQNSPTFLPPSHHRDHTISSP</sequence>
<dbReference type="GO" id="GO:0006310">
    <property type="term" value="P:DNA recombination"/>
    <property type="evidence" value="ECO:0007669"/>
    <property type="project" value="UniProtKB-UniRule"/>
</dbReference>
<accession>A0A7T6AQ74</accession>
<protein>
    <recommendedName>
        <fullName evidence="2 7">DNA repair protein RecO</fullName>
    </recommendedName>
    <alternativeName>
        <fullName evidence="6 7">Recombination protein O</fullName>
    </alternativeName>
</protein>
<keyword evidence="11" id="KW-1185">Reference proteome</keyword>
<dbReference type="InterPro" id="IPR003717">
    <property type="entry name" value="RecO"/>
</dbReference>
<organism evidence="10 11">
    <name type="scientific">Desulfobulbus oligotrophicus</name>
    <dbReference type="NCBI Taxonomy" id="1909699"/>
    <lineage>
        <taxon>Bacteria</taxon>
        <taxon>Pseudomonadati</taxon>
        <taxon>Thermodesulfobacteriota</taxon>
        <taxon>Desulfobulbia</taxon>
        <taxon>Desulfobulbales</taxon>
        <taxon>Desulfobulbaceae</taxon>
        <taxon>Desulfobulbus</taxon>
    </lineage>
</organism>
<keyword evidence="5 7" id="KW-0234">DNA repair</keyword>
<dbReference type="Gene3D" id="1.20.1440.120">
    <property type="entry name" value="Recombination protein O, C-terminal domain"/>
    <property type="match status" value="1"/>
</dbReference>
<evidence type="ECO:0000313" key="10">
    <source>
        <dbReference type="EMBL" id="QQG65423.1"/>
    </source>
</evidence>
<evidence type="ECO:0000256" key="6">
    <source>
        <dbReference type="ARBA" id="ARBA00033409"/>
    </source>
</evidence>
<evidence type="ECO:0000259" key="9">
    <source>
        <dbReference type="Pfam" id="PF11967"/>
    </source>
</evidence>
<dbReference type="GO" id="GO:0043590">
    <property type="term" value="C:bacterial nucleoid"/>
    <property type="evidence" value="ECO:0007669"/>
    <property type="project" value="TreeGrafter"/>
</dbReference>
<evidence type="ECO:0000256" key="2">
    <source>
        <dbReference type="ARBA" id="ARBA00021310"/>
    </source>
</evidence>
<dbReference type="EMBL" id="CP054140">
    <property type="protein sequence ID" value="QQG65423.1"/>
    <property type="molecule type" value="Genomic_DNA"/>
</dbReference>
<dbReference type="PANTHER" id="PTHR33991:SF1">
    <property type="entry name" value="DNA REPAIR PROTEIN RECO"/>
    <property type="match status" value="1"/>
</dbReference>
<evidence type="ECO:0000313" key="11">
    <source>
        <dbReference type="Proteomes" id="UP000596092"/>
    </source>
</evidence>
<name>A0A7T6AQ74_9BACT</name>
<reference evidence="10 11" key="1">
    <citation type="submission" date="2020-05" db="EMBL/GenBank/DDBJ databases">
        <title>Complete genome of Desulfobulbus oligotrophicus.</title>
        <authorList>
            <person name="Podar M."/>
        </authorList>
    </citation>
    <scope>NUCLEOTIDE SEQUENCE [LARGE SCALE GENOMIC DNA]</scope>
    <source>
        <strain evidence="10 11">Prop6</strain>
    </source>
</reference>
<dbReference type="NCBIfam" id="TIGR00613">
    <property type="entry name" value="reco"/>
    <property type="match status" value="1"/>
</dbReference>